<feature type="binding site" evidence="8">
    <location>
        <position position="97"/>
    </location>
    <ligand>
        <name>oxalate</name>
        <dbReference type="ChEBI" id="CHEBI:30623"/>
    </ligand>
</feature>
<sequence>MVSMARASDPDPLQDFCVADLSAGAAKVNGFACKDPNTVKASDFLFKGLNKPGLTNNTFNINVTSGDVESFPGINTLGISMFRVDFAQGGLNPPHSHPRATEIVYLMKGTLIASFVTSNNVLYSQKLVKGDVFVIPRGLVHFQQNIGYSKAVTIVAFNSHNPGAQVIPLSLFGSSPPISEDVLAKAFQISNEEVKNMSSKFTPP</sequence>
<dbReference type="GO" id="GO:0030145">
    <property type="term" value="F:manganese ion binding"/>
    <property type="evidence" value="ECO:0007669"/>
    <property type="project" value="UniProtKB-UniRule"/>
</dbReference>
<dbReference type="PROSITE" id="PS00725">
    <property type="entry name" value="GERMIN"/>
    <property type="match status" value="1"/>
</dbReference>
<keyword evidence="14" id="KW-1185">Reference proteome</keyword>
<dbReference type="CDD" id="cd02241">
    <property type="entry name" value="cupin_OxOx"/>
    <property type="match status" value="1"/>
</dbReference>
<evidence type="ECO:0000256" key="9">
    <source>
        <dbReference type="PIRSR" id="PIRSR601929-2"/>
    </source>
</evidence>
<feature type="binding site" evidence="9">
    <location>
        <position position="97"/>
    </location>
    <ligand>
        <name>Mn(2+)</name>
        <dbReference type="ChEBI" id="CHEBI:29035"/>
    </ligand>
</feature>
<feature type="binding site" evidence="9">
    <location>
        <position position="95"/>
    </location>
    <ligand>
        <name>Mn(2+)</name>
        <dbReference type="ChEBI" id="CHEBI:29035"/>
    </ligand>
</feature>
<evidence type="ECO:0000256" key="6">
    <source>
        <dbReference type="ARBA" id="ARBA00023157"/>
    </source>
</evidence>
<dbReference type="InterPro" id="IPR001929">
    <property type="entry name" value="Germin"/>
</dbReference>
<dbReference type="OMA" id="QQNIGYS"/>
<dbReference type="GO" id="GO:0048046">
    <property type="term" value="C:apoplast"/>
    <property type="evidence" value="ECO:0007669"/>
    <property type="project" value="UniProtKB-SubCell"/>
</dbReference>
<reference evidence="13 14" key="1">
    <citation type="journal article" date="2021" name="Nat. Plants">
        <title>The Taxus genome provides insights into paclitaxel biosynthesis.</title>
        <authorList>
            <person name="Xiong X."/>
            <person name="Gou J."/>
            <person name="Liao Q."/>
            <person name="Li Y."/>
            <person name="Zhou Q."/>
            <person name="Bi G."/>
            <person name="Li C."/>
            <person name="Du R."/>
            <person name="Wang X."/>
            <person name="Sun T."/>
            <person name="Guo L."/>
            <person name="Liang H."/>
            <person name="Lu P."/>
            <person name="Wu Y."/>
            <person name="Zhang Z."/>
            <person name="Ro D.K."/>
            <person name="Shang Y."/>
            <person name="Huang S."/>
            <person name="Yan J."/>
        </authorList>
    </citation>
    <scope>NUCLEOTIDE SEQUENCE [LARGE SCALE GENOMIC DNA]</scope>
    <source>
        <strain evidence="13">Ta-2019</strain>
    </source>
</reference>
<dbReference type="InterPro" id="IPR019780">
    <property type="entry name" value="Germin_Mn-BS"/>
</dbReference>
<dbReference type="EMBL" id="JAHRHJ020000004">
    <property type="protein sequence ID" value="KAH9319441.1"/>
    <property type="molecule type" value="Genomic_DNA"/>
</dbReference>
<feature type="binding site" evidence="9">
    <location>
        <position position="102"/>
    </location>
    <ligand>
        <name>Mn(2+)</name>
        <dbReference type="ChEBI" id="CHEBI:29035"/>
    </ligand>
</feature>
<keyword evidence="4 11" id="KW-0964">Secreted</keyword>
<protein>
    <recommendedName>
        <fullName evidence="11">Germin-like protein</fullName>
    </recommendedName>
</protein>
<dbReference type="InterPro" id="IPR011051">
    <property type="entry name" value="RmlC_Cupin_sf"/>
</dbReference>
<organism evidence="13 14">
    <name type="scientific">Taxus chinensis</name>
    <name type="common">Chinese yew</name>
    <name type="synonym">Taxus wallichiana var. chinensis</name>
    <dbReference type="NCBI Taxonomy" id="29808"/>
    <lineage>
        <taxon>Eukaryota</taxon>
        <taxon>Viridiplantae</taxon>
        <taxon>Streptophyta</taxon>
        <taxon>Embryophyta</taxon>
        <taxon>Tracheophyta</taxon>
        <taxon>Spermatophyta</taxon>
        <taxon>Pinopsida</taxon>
        <taxon>Pinidae</taxon>
        <taxon>Conifers II</taxon>
        <taxon>Cupressales</taxon>
        <taxon>Taxaceae</taxon>
        <taxon>Taxus</taxon>
    </lineage>
</organism>
<evidence type="ECO:0000259" key="12">
    <source>
        <dbReference type="SMART" id="SM00835"/>
    </source>
</evidence>
<dbReference type="InterPro" id="IPR014710">
    <property type="entry name" value="RmlC-like_jellyroll"/>
</dbReference>
<dbReference type="PANTHER" id="PTHR31238">
    <property type="entry name" value="GERMIN-LIKE PROTEIN SUBFAMILY 3 MEMBER 3"/>
    <property type="match status" value="1"/>
</dbReference>
<dbReference type="FunFam" id="2.60.120.10:FF:000005">
    <property type="entry name" value="Germin-like protein subfamily 1 member 8"/>
    <property type="match status" value="1"/>
</dbReference>
<evidence type="ECO:0000313" key="14">
    <source>
        <dbReference type="Proteomes" id="UP000824469"/>
    </source>
</evidence>
<comment type="subcellular location">
    <subcellularLocation>
        <location evidence="1 11">Secreted</location>
        <location evidence="1 11">Extracellular space</location>
        <location evidence="1 11">Apoplast</location>
    </subcellularLocation>
</comment>
<comment type="caution">
    <text evidence="13">The sequence shown here is derived from an EMBL/GenBank/DDBJ whole genome shotgun (WGS) entry which is preliminary data.</text>
</comment>
<accession>A0AA38G9Y5</accession>
<evidence type="ECO:0000256" key="5">
    <source>
        <dbReference type="ARBA" id="ARBA00022723"/>
    </source>
</evidence>
<feature type="disulfide bond" evidence="10">
    <location>
        <begin position="17"/>
        <end position="33"/>
    </location>
</feature>
<feature type="binding site" evidence="8">
    <location>
        <position position="102"/>
    </location>
    <ligand>
        <name>oxalate</name>
        <dbReference type="ChEBI" id="CHEBI:30623"/>
    </ligand>
</feature>
<dbReference type="SMART" id="SM00835">
    <property type="entry name" value="Cupin_1"/>
    <property type="match status" value="1"/>
</dbReference>
<feature type="binding site" evidence="9">
    <location>
        <position position="141"/>
    </location>
    <ligand>
        <name>Mn(2+)</name>
        <dbReference type="ChEBI" id="CHEBI:29035"/>
    </ligand>
</feature>
<evidence type="ECO:0000256" key="1">
    <source>
        <dbReference type="ARBA" id="ARBA00004271"/>
    </source>
</evidence>
<keyword evidence="5 8" id="KW-0479">Metal-binding</keyword>
<name>A0AA38G9Y5_TAXCH</name>
<proteinExistence type="inferred from homology"/>
<feature type="domain" description="Cupin type-1" evidence="12">
    <location>
        <begin position="47"/>
        <end position="195"/>
    </location>
</feature>
<dbReference type="Gene3D" id="2.60.120.10">
    <property type="entry name" value="Jelly Rolls"/>
    <property type="match status" value="1"/>
</dbReference>
<feature type="binding site" evidence="8">
    <location>
        <position position="92"/>
    </location>
    <ligand>
        <name>oxalate</name>
        <dbReference type="ChEBI" id="CHEBI:30623"/>
    </ligand>
</feature>
<dbReference type="AlphaFoldDB" id="A0AA38G9Y5"/>
<evidence type="ECO:0000256" key="11">
    <source>
        <dbReference type="RuleBase" id="RU366015"/>
    </source>
</evidence>
<dbReference type="PRINTS" id="PR00325">
    <property type="entry name" value="GERMIN"/>
</dbReference>
<keyword evidence="3 11" id="KW-0052">Apoplast</keyword>
<evidence type="ECO:0000256" key="10">
    <source>
        <dbReference type="PIRSR" id="PIRSR601929-3"/>
    </source>
</evidence>
<keyword evidence="6 10" id="KW-1015">Disulfide bond</keyword>
<evidence type="ECO:0000256" key="3">
    <source>
        <dbReference type="ARBA" id="ARBA00022523"/>
    </source>
</evidence>
<evidence type="ECO:0000313" key="13">
    <source>
        <dbReference type="EMBL" id="KAH9319441.1"/>
    </source>
</evidence>
<keyword evidence="7 8" id="KW-0464">Manganese</keyword>
<evidence type="ECO:0000256" key="2">
    <source>
        <dbReference type="ARBA" id="ARBA00007456"/>
    </source>
</evidence>
<evidence type="ECO:0000256" key="4">
    <source>
        <dbReference type="ARBA" id="ARBA00022525"/>
    </source>
</evidence>
<dbReference type="SUPFAM" id="SSF51182">
    <property type="entry name" value="RmlC-like cupins"/>
    <property type="match status" value="1"/>
</dbReference>
<evidence type="ECO:0000256" key="7">
    <source>
        <dbReference type="ARBA" id="ARBA00023211"/>
    </source>
</evidence>
<dbReference type="InterPro" id="IPR006045">
    <property type="entry name" value="Cupin_1"/>
</dbReference>
<comment type="similarity">
    <text evidence="2 11">Belongs to the germin family.</text>
</comment>
<gene>
    <name evidence="13" type="ORF">KI387_021210</name>
</gene>
<dbReference type="Pfam" id="PF00190">
    <property type="entry name" value="Cupin_1"/>
    <property type="match status" value="1"/>
</dbReference>
<dbReference type="Proteomes" id="UP000824469">
    <property type="component" value="Unassembled WGS sequence"/>
</dbReference>
<evidence type="ECO:0000256" key="8">
    <source>
        <dbReference type="PIRSR" id="PIRSR601929-1"/>
    </source>
</evidence>